<gene>
    <name evidence="1" type="ORF">FMOSSE_LOCUS13864</name>
</gene>
<organism evidence="1 2">
    <name type="scientific">Funneliformis mosseae</name>
    <name type="common">Endomycorrhizal fungus</name>
    <name type="synonym">Glomus mosseae</name>
    <dbReference type="NCBI Taxonomy" id="27381"/>
    <lineage>
        <taxon>Eukaryota</taxon>
        <taxon>Fungi</taxon>
        <taxon>Fungi incertae sedis</taxon>
        <taxon>Mucoromycota</taxon>
        <taxon>Glomeromycotina</taxon>
        <taxon>Glomeromycetes</taxon>
        <taxon>Glomerales</taxon>
        <taxon>Glomeraceae</taxon>
        <taxon>Funneliformis</taxon>
    </lineage>
</organism>
<comment type="caution">
    <text evidence="1">The sequence shown here is derived from an EMBL/GenBank/DDBJ whole genome shotgun (WGS) entry which is preliminary data.</text>
</comment>
<sequence>PDIRTSPVTIYQATCKSKHSEICSNSSVAITSLYQDLFHTKMKFSELLVMGFDQQVIVEELLKIFNFNLLRFL</sequence>
<proteinExistence type="predicted"/>
<dbReference type="Proteomes" id="UP000789375">
    <property type="component" value="Unassembled WGS sequence"/>
</dbReference>
<protein>
    <submittedName>
        <fullName evidence="1">12089_t:CDS:1</fullName>
    </submittedName>
</protein>
<dbReference type="AlphaFoldDB" id="A0A9N9N4Q2"/>
<reference evidence="1" key="1">
    <citation type="submission" date="2021-06" db="EMBL/GenBank/DDBJ databases">
        <authorList>
            <person name="Kallberg Y."/>
            <person name="Tangrot J."/>
            <person name="Rosling A."/>
        </authorList>
    </citation>
    <scope>NUCLEOTIDE SEQUENCE</scope>
    <source>
        <strain evidence="1">87-6 pot B 2015</strain>
    </source>
</reference>
<dbReference type="EMBL" id="CAJVPP010009079">
    <property type="protein sequence ID" value="CAG8702010.1"/>
    <property type="molecule type" value="Genomic_DNA"/>
</dbReference>
<name>A0A9N9N4Q2_FUNMO</name>
<evidence type="ECO:0000313" key="2">
    <source>
        <dbReference type="Proteomes" id="UP000789375"/>
    </source>
</evidence>
<keyword evidence="2" id="KW-1185">Reference proteome</keyword>
<evidence type="ECO:0000313" key="1">
    <source>
        <dbReference type="EMBL" id="CAG8702010.1"/>
    </source>
</evidence>
<accession>A0A9N9N4Q2</accession>
<feature type="non-terminal residue" evidence="1">
    <location>
        <position position="1"/>
    </location>
</feature>